<feature type="compositionally biased region" description="Basic residues" evidence="1">
    <location>
        <begin position="17"/>
        <end position="27"/>
    </location>
</feature>
<evidence type="ECO:0000313" key="3">
    <source>
        <dbReference type="EMBL" id="KAJ0226618.1"/>
    </source>
</evidence>
<dbReference type="Proteomes" id="UP000235145">
    <property type="component" value="Unassembled WGS sequence"/>
</dbReference>
<evidence type="ECO:0000313" key="4">
    <source>
        <dbReference type="Proteomes" id="UP000235145"/>
    </source>
</evidence>
<feature type="region of interest" description="Disordered" evidence="1">
    <location>
        <begin position="1"/>
        <end position="27"/>
    </location>
</feature>
<evidence type="ECO:0000259" key="2">
    <source>
        <dbReference type="PROSITE" id="PS50181"/>
    </source>
</evidence>
<dbReference type="InterPro" id="IPR057136">
    <property type="entry name" value="At2g35280_TPR_dom"/>
</dbReference>
<protein>
    <recommendedName>
        <fullName evidence="2">F-box domain-containing protein</fullName>
    </recommendedName>
</protein>
<dbReference type="Pfam" id="PF23310">
    <property type="entry name" value="TPR_27"/>
    <property type="match status" value="1"/>
</dbReference>
<gene>
    <name evidence="3" type="ORF">LSAT_V11C100022590</name>
</gene>
<dbReference type="EMBL" id="NBSK02000001">
    <property type="protein sequence ID" value="KAJ0226618.1"/>
    <property type="molecule type" value="Genomic_DNA"/>
</dbReference>
<evidence type="ECO:0000256" key="1">
    <source>
        <dbReference type="SAM" id="MobiDB-lite"/>
    </source>
</evidence>
<dbReference type="AlphaFoldDB" id="A0A9R1WM85"/>
<sequence length="250" mass="29346">MGVLRQRTHQKNTTSSHGRKRTKKHPKTTIASLPKDLLVDILAHVGSSSFIDVFNAKQCCKDFLEATEEHYVIQRISIDKFPTIPWNPQSDNVCSFLMNCFDKGNPESLFRRGIIDYFEKAEVESGMEYLKMASKKEHTEATYVYGMILLSQGDRWSDQGLKLLNSMRNSLSRCWNVDDCRNKVRRVLNTMWINNTVSVQEINMECQKRNHGVHRLRRLDFNKDEEVESCDSCMWYREFILFCRILNIYL</sequence>
<name>A0A9R1WM85_LACSA</name>
<dbReference type="InterPro" id="IPR040338">
    <property type="entry name" value="At1g67623-like"/>
</dbReference>
<dbReference type="OrthoDB" id="1865546at2759"/>
<reference evidence="3 4" key="1">
    <citation type="journal article" date="2017" name="Nat. Commun.">
        <title>Genome assembly with in vitro proximity ligation data and whole-genome triplication in lettuce.</title>
        <authorList>
            <person name="Reyes-Chin-Wo S."/>
            <person name="Wang Z."/>
            <person name="Yang X."/>
            <person name="Kozik A."/>
            <person name="Arikit S."/>
            <person name="Song C."/>
            <person name="Xia L."/>
            <person name="Froenicke L."/>
            <person name="Lavelle D.O."/>
            <person name="Truco M.J."/>
            <person name="Xia R."/>
            <person name="Zhu S."/>
            <person name="Xu C."/>
            <person name="Xu H."/>
            <person name="Xu X."/>
            <person name="Cox K."/>
            <person name="Korf I."/>
            <person name="Meyers B.C."/>
            <person name="Michelmore R.W."/>
        </authorList>
    </citation>
    <scope>NUCLEOTIDE SEQUENCE [LARGE SCALE GENOMIC DNA]</scope>
    <source>
        <strain evidence="4">cv. Salinas</strain>
        <tissue evidence="3">Seedlings</tissue>
    </source>
</reference>
<feature type="compositionally biased region" description="Basic residues" evidence="1">
    <location>
        <begin position="1"/>
        <end position="10"/>
    </location>
</feature>
<dbReference type="InterPro" id="IPR036047">
    <property type="entry name" value="F-box-like_dom_sf"/>
</dbReference>
<dbReference type="PROSITE" id="PS50181">
    <property type="entry name" value="FBOX"/>
    <property type="match status" value="1"/>
</dbReference>
<organism evidence="3 4">
    <name type="scientific">Lactuca sativa</name>
    <name type="common">Garden lettuce</name>
    <dbReference type="NCBI Taxonomy" id="4236"/>
    <lineage>
        <taxon>Eukaryota</taxon>
        <taxon>Viridiplantae</taxon>
        <taxon>Streptophyta</taxon>
        <taxon>Embryophyta</taxon>
        <taxon>Tracheophyta</taxon>
        <taxon>Spermatophyta</taxon>
        <taxon>Magnoliopsida</taxon>
        <taxon>eudicotyledons</taxon>
        <taxon>Gunneridae</taxon>
        <taxon>Pentapetalae</taxon>
        <taxon>asterids</taxon>
        <taxon>campanulids</taxon>
        <taxon>Asterales</taxon>
        <taxon>Asteraceae</taxon>
        <taxon>Cichorioideae</taxon>
        <taxon>Cichorieae</taxon>
        <taxon>Lactucinae</taxon>
        <taxon>Lactuca</taxon>
    </lineage>
</organism>
<accession>A0A9R1WM85</accession>
<dbReference type="SUPFAM" id="SSF81383">
    <property type="entry name" value="F-box domain"/>
    <property type="match status" value="1"/>
</dbReference>
<keyword evidence="4" id="KW-1185">Reference proteome</keyword>
<feature type="domain" description="F-box" evidence="2">
    <location>
        <begin position="27"/>
        <end position="76"/>
    </location>
</feature>
<dbReference type="InterPro" id="IPR001810">
    <property type="entry name" value="F-box_dom"/>
</dbReference>
<dbReference type="PANTHER" id="PTHR33784">
    <property type="entry name" value="OS05G0482100 PROTEIN"/>
    <property type="match status" value="1"/>
</dbReference>
<dbReference type="PANTHER" id="PTHR33784:SF10">
    <property type="entry name" value="F-BOX PROTEIN"/>
    <property type="match status" value="1"/>
</dbReference>
<comment type="caution">
    <text evidence="3">The sequence shown here is derived from an EMBL/GenBank/DDBJ whole genome shotgun (WGS) entry which is preliminary data.</text>
</comment>
<proteinExistence type="predicted"/>